<keyword evidence="1" id="KW-1133">Transmembrane helix</keyword>
<sequence length="243" mass="26512">MSKKDFDDETLMAFADGELDETQSRALEEALASNEALCERLAVFLDSRQLVGDALKPLIDEPVPEALFASVRRMADEVRHQKPQDNVVSFRPKQQQQTMRRWLVPVAASLVAIVTGVVGFALGRINPSASNSGAEIAAVLDREVSGRDVTLSSPETVLHVVASFRDERGELCREYELKQPKSSTLTVACRQNGAWATRLALTSAKADGYVPASSQETIDAYLASIQAGEPLSPEEEREVLAPE</sequence>
<organism evidence="2 3">
    <name type="scientific">Rhizobium leguminosarum</name>
    <dbReference type="NCBI Taxonomy" id="384"/>
    <lineage>
        <taxon>Bacteria</taxon>
        <taxon>Pseudomonadati</taxon>
        <taxon>Pseudomonadota</taxon>
        <taxon>Alphaproteobacteria</taxon>
        <taxon>Hyphomicrobiales</taxon>
        <taxon>Rhizobiaceae</taxon>
        <taxon>Rhizobium/Agrobacterium group</taxon>
        <taxon>Rhizobium</taxon>
    </lineage>
</organism>
<geneLocation type="plasmid" evidence="2 3">
    <name>unnamed5</name>
</geneLocation>
<dbReference type="RefSeq" id="WP_065284999.1">
    <property type="nucleotide sequence ID" value="NZ_CP016293.1"/>
</dbReference>
<keyword evidence="2" id="KW-0614">Plasmid</keyword>
<dbReference type="AlphaFoldDB" id="A0A1B1CQ94"/>
<feature type="transmembrane region" description="Helical" evidence="1">
    <location>
        <begin position="102"/>
        <end position="122"/>
    </location>
</feature>
<dbReference type="Gene3D" id="1.10.10.1320">
    <property type="entry name" value="Anti-sigma factor, zinc-finger domain"/>
    <property type="match status" value="1"/>
</dbReference>
<keyword evidence="1" id="KW-0472">Membrane</keyword>
<evidence type="ECO:0000313" key="2">
    <source>
        <dbReference type="EMBL" id="ANP91947.1"/>
    </source>
</evidence>
<gene>
    <name evidence="2" type="ORF">BA011_39665</name>
</gene>
<dbReference type="Proteomes" id="UP000092691">
    <property type="component" value="Plasmid unnamed5"/>
</dbReference>
<keyword evidence="1" id="KW-0812">Transmembrane</keyword>
<accession>A0A1B1CQ94</accession>
<evidence type="ECO:0000313" key="3">
    <source>
        <dbReference type="Proteomes" id="UP000092691"/>
    </source>
</evidence>
<proteinExistence type="predicted"/>
<reference evidence="2 3" key="1">
    <citation type="submission" date="2016-06" db="EMBL/GenBank/DDBJ databases">
        <title>Microsymbionts genomes from the relict species Vavilovia formosa.</title>
        <authorList>
            <person name="Chirak E."/>
            <person name="Kimeklis A."/>
            <person name="Andronov E."/>
        </authorList>
    </citation>
    <scope>NUCLEOTIDE SEQUENCE [LARGE SCALE GENOMIC DNA]</scope>
    <source>
        <strain evidence="2 3">Vaf10</strain>
        <plasmid evidence="3">Plasmid unnamed5</plasmid>
    </source>
</reference>
<evidence type="ECO:0000256" key="1">
    <source>
        <dbReference type="SAM" id="Phobius"/>
    </source>
</evidence>
<dbReference type="EMBL" id="CP016293">
    <property type="protein sequence ID" value="ANP91947.1"/>
    <property type="molecule type" value="Genomic_DNA"/>
</dbReference>
<name>A0A1B1CQ94_RHILE</name>
<evidence type="ECO:0008006" key="4">
    <source>
        <dbReference type="Google" id="ProtNLM"/>
    </source>
</evidence>
<protein>
    <recommendedName>
        <fullName evidence="4">Anti-sigma factor</fullName>
    </recommendedName>
</protein>
<dbReference type="InterPro" id="IPR041916">
    <property type="entry name" value="Anti_sigma_zinc_sf"/>
</dbReference>
<dbReference type="OrthoDB" id="7743910at2"/>